<reference evidence="1 2" key="1">
    <citation type="journal article" date="2013" name="PLoS Genet.">
        <title>The genome and development-dependent transcriptomes of Pyronema confluens: a window into fungal evolution.</title>
        <authorList>
            <person name="Traeger S."/>
            <person name="Altegoer F."/>
            <person name="Freitag M."/>
            <person name="Gabaldon T."/>
            <person name="Kempken F."/>
            <person name="Kumar A."/>
            <person name="Marcet-Houben M."/>
            <person name="Poggeler S."/>
            <person name="Stajich J.E."/>
            <person name="Nowrousian M."/>
        </authorList>
    </citation>
    <scope>NUCLEOTIDE SEQUENCE [LARGE SCALE GENOMIC DNA]</scope>
    <source>
        <strain evidence="2">CBS 100304</strain>
        <tissue evidence="1">Vegetative mycelium</tissue>
    </source>
</reference>
<accession>U4LU13</accession>
<dbReference type="EMBL" id="HF935561">
    <property type="protein sequence ID" value="CCX31276.1"/>
    <property type="molecule type" value="Genomic_DNA"/>
</dbReference>
<name>U4LU13_PYROM</name>
<keyword evidence="2" id="KW-1185">Reference proteome</keyword>
<evidence type="ECO:0000313" key="1">
    <source>
        <dbReference type="EMBL" id="CCX31276.1"/>
    </source>
</evidence>
<protein>
    <submittedName>
        <fullName evidence="1">Uncharacterized protein</fullName>
    </submittedName>
</protein>
<evidence type="ECO:0000313" key="2">
    <source>
        <dbReference type="Proteomes" id="UP000018144"/>
    </source>
</evidence>
<dbReference type="AlphaFoldDB" id="U4LU13"/>
<dbReference type="Proteomes" id="UP000018144">
    <property type="component" value="Unassembled WGS sequence"/>
</dbReference>
<organism evidence="1 2">
    <name type="scientific">Pyronema omphalodes (strain CBS 100304)</name>
    <name type="common">Pyronema confluens</name>
    <dbReference type="NCBI Taxonomy" id="1076935"/>
    <lineage>
        <taxon>Eukaryota</taxon>
        <taxon>Fungi</taxon>
        <taxon>Dikarya</taxon>
        <taxon>Ascomycota</taxon>
        <taxon>Pezizomycotina</taxon>
        <taxon>Pezizomycetes</taxon>
        <taxon>Pezizales</taxon>
        <taxon>Pyronemataceae</taxon>
        <taxon>Pyronema</taxon>
    </lineage>
</organism>
<gene>
    <name evidence="1" type="ORF">PCON_10407</name>
</gene>
<proteinExistence type="predicted"/>
<sequence>MSFRWILQMTRNLDICSTGNSVPRPRDEMIPAELWG</sequence>